<proteinExistence type="predicted"/>
<evidence type="ECO:0000313" key="2">
    <source>
        <dbReference type="Proteomes" id="UP001153328"/>
    </source>
</evidence>
<protein>
    <submittedName>
        <fullName evidence="1">Uncharacterized protein</fullName>
    </submittedName>
</protein>
<accession>A0A9W4GVU7</accession>
<name>A0A9W4GVU7_9ACTN</name>
<sequence>METLYRLSYWGERGRHYTVRCDT</sequence>
<keyword evidence="2" id="KW-1185">Reference proteome</keyword>
<dbReference type="EMBL" id="CAJVAX010000001">
    <property type="protein sequence ID" value="CAG7598412.1"/>
    <property type="molecule type" value="Genomic_DNA"/>
</dbReference>
<comment type="caution">
    <text evidence="1">The sequence shown here is derived from an EMBL/GenBank/DDBJ whole genome shotgun (WGS) entry which is preliminary data.</text>
</comment>
<gene>
    <name evidence="1" type="ORF">SBRY_10158</name>
</gene>
<organism evidence="1 2">
    <name type="scientific">Actinacidiphila bryophytorum</name>
    <dbReference type="NCBI Taxonomy" id="1436133"/>
    <lineage>
        <taxon>Bacteria</taxon>
        <taxon>Bacillati</taxon>
        <taxon>Actinomycetota</taxon>
        <taxon>Actinomycetes</taxon>
        <taxon>Kitasatosporales</taxon>
        <taxon>Streptomycetaceae</taxon>
        <taxon>Actinacidiphila</taxon>
    </lineage>
</organism>
<evidence type="ECO:0000313" key="1">
    <source>
        <dbReference type="EMBL" id="CAG7598412.1"/>
    </source>
</evidence>
<dbReference type="AlphaFoldDB" id="A0A9W4GVU7"/>
<dbReference type="Proteomes" id="UP001153328">
    <property type="component" value="Unassembled WGS sequence"/>
</dbReference>
<reference evidence="1" key="1">
    <citation type="submission" date="2021-06" db="EMBL/GenBank/DDBJ databases">
        <authorList>
            <person name="Arsene-Ploetze F."/>
        </authorList>
    </citation>
    <scope>NUCLEOTIDE SEQUENCE</scope>
    <source>
        <strain evidence="1">SBRY1</strain>
    </source>
</reference>